<evidence type="ECO:0000256" key="1">
    <source>
        <dbReference type="ARBA" id="ARBA00004651"/>
    </source>
</evidence>
<proteinExistence type="predicted"/>
<gene>
    <name evidence="8" type="ORF">METZ01_LOCUS86594</name>
</gene>
<dbReference type="SUPFAM" id="SSF47473">
    <property type="entry name" value="EF-hand"/>
    <property type="match status" value="1"/>
</dbReference>
<evidence type="ECO:0000256" key="4">
    <source>
        <dbReference type="ARBA" id="ARBA00022989"/>
    </source>
</evidence>
<accession>A0A381V054</accession>
<feature type="transmembrane region" description="Helical" evidence="6">
    <location>
        <begin position="145"/>
        <end position="161"/>
    </location>
</feature>
<evidence type="ECO:0000256" key="6">
    <source>
        <dbReference type="SAM" id="Phobius"/>
    </source>
</evidence>
<feature type="transmembrane region" description="Helical" evidence="6">
    <location>
        <begin position="59"/>
        <end position="77"/>
    </location>
</feature>
<keyword evidence="5 6" id="KW-0472">Membrane</keyword>
<feature type="transmembrane region" description="Helical" evidence="6">
    <location>
        <begin position="413"/>
        <end position="429"/>
    </location>
</feature>
<dbReference type="PANTHER" id="PTHR42770">
    <property type="entry name" value="AMINO ACID TRANSPORTER-RELATED"/>
    <property type="match status" value="1"/>
</dbReference>
<keyword evidence="2" id="KW-1003">Cell membrane</keyword>
<dbReference type="InterPro" id="IPR018247">
    <property type="entry name" value="EF_Hand_1_Ca_BS"/>
</dbReference>
<feature type="transmembrane region" description="Helical" evidence="6">
    <location>
        <begin position="110"/>
        <end position="133"/>
    </location>
</feature>
<dbReference type="InterPro" id="IPR002293">
    <property type="entry name" value="AA/rel_permease1"/>
</dbReference>
<evidence type="ECO:0000256" key="3">
    <source>
        <dbReference type="ARBA" id="ARBA00022692"/>
    </source>
</evidence>
<sequence>MSPLGPKDLVGIVLTPIEVVSETLERKLGLFSVIIISLSAMIGSGLFVLPALAYGMVGGGVWLAYVLAALVVFPGALSQSELASAMPTSGGSYVFVERTFGPMIGTMTGLALWASFLLKSAFALIGFSAYLMFVQEWVGTDITDLEAALGMLALISIVNVIGIKSVKLFQTPIVALSILMLVVLTVWAVAAGHADYSRAVPVLDTRDQWISMGEASAFVLVSYAGVAKVAAIGEEIKDPGRNLPEGIRTSLVIGAVLYAVLVATMVAVIPEEGFYDASGHPIEDPVRAFAEQIGGNEVALLAAVIAILTMTSMALAGILAASRYLFAMSRDNLLPAPLEDVHARFETPHLAIALTAVAMALALVTIDVHAVAEYASGFQIMVYVLMCSCVLILRKATPSHAWYEPEYDSPLRPALQVFGIASGALLLWFMGSEALIGATAAAVIGGSIYLGFGRERQQPEITPWETFRLMFTNPDRAEHRRQLAAFHAADQEGTNHLNLHQFMVAIRALGYDEQDFAHRSRPLRDYFHAADDDGDGIIDIDEFLSQAEEMMTSED</sequence>
<evidence type="ECO:0000259" key="7">
    <source>
        <dbReference type="PROSITE" id="PS50222"/>
    </source>
</evidence>
<feature type="domain" description="EF-hand" evidence="7">
    <location>
        <begin position="518"/>
        <end position="553"/>
    </location>
</feature>
<dbReference type="PROSITE" id="PS50222">
    <property type="entry name" value="EF_HAND_2"/>
    <property type="match status" value="1"/>
</dbReference>
<dbReference type="GO" id="GO:0005886">
    <property type="term" value="C:plasma membrane"/>
    <property type="evidence" value="ECO:0007669"/>
    <property type="project" value="UniProtKB-SubCell"/>
</dbReference>
<dbReference type="EMBL" id="UINC01007514">
    <property type="protein sequence ID" value="SVA33740.1"/>
    <property type="molecule type" value="Genomic_DNA"/>
</dbReference>
<dbReference type="Gene3D" id="1.10.238.10">
    <property type="entry name" value="EF-hand"/>
    <property type="match status" value="1"/>
</dbReference>
<evidence type="ECO:0000313" key="8">
    <source>
        <dbReference type="EMBL" id="SVA33740.1"/>
    </source>
</evidence>
<keyword evidence="3 6" id="KW-0812">Transmembrane</keyword>
<dbReference type="GO" id="GO:0005509">
    <property type="term" value="F:calcium ion binding"/>
    <property type="evidence" value="ECO:0007669"/>
    <property type="project" value="InterPro"/>
</dbReference>
<dbReference type="InterPro" id="IPR002048">
    <property type="entry name" value="EF_hand_dom"/>
</dbReference>
<reference evidence="8" key="1">
    <citation type="submission" date="2018-05" db="EMBL/GenBank/DDBJ databases">
        <authorList>
            <person name="Lanie J.A."/>
            <person name="Ng W.-L."/>
            <person name="Kazmierczak K.M."/>
            <person name="Andrzejewski T.M."/>
            <person name="Davidsen T.M."/>
            <person name="Wayne K.J."/>
            <person name="Tettelin H."/>
            <person name="Glass J.I."/>
            <person name="Rusch D."/>
            <person name="Podicherti R."/>
            <person name="Tsui H.-C.T."/>
            <person name="Winkler M.E."/>
        </authorList>
    </citation>
    <scope>NUCLEOTIDE SEQUENCE</scope>
</reference>
<dbReference type="InterPro" id="IPR050367">
    <property type="entry name" value="APC_superfamily"/>
</dbReference>
<feature type="transmembrane region" description="Helical" evidence="6">
    <location>
        <begin position="435"/>
        <end position="452"/>
    </location>
</feature>
<feature type="transmembrane region" description="Helical" evidence="6">
    <location>
        <begin position="28"/>
        <end position="53"/>
    </location>
</feature>
<name>A0A381V054_9ZZZZ</name>
<feature type="transmembrane region" description="Helical" evidence="6">
    <location>
        <begin position="251"/>
        <end position="269"/>
    </location>
</feature>
<dbReference type="AlphaFoldDB" id="A0A381V054"/>
<comment type="subcellular location">
    <subcellularLocation>
        <location evidence="1">Cell membrane</location>
        <topology evidence="1">Multi-pass membrane protein</topology>
    </subcellularLocation>
</comment>
<dbReference type="PROSITE" id="PS00018">
    <property type="entry name" value="EF_HAND_1"/>
    <property type="match status" value="1"/>
</dbReference>
<dbReference type="GO" id="GO:0022857">
    <property type="term" value="F:transmembrane transporter activity"/>
    <property type="evidence" value="ECO:0007669"/>
    <property type="project" value="InterPro"/>
</dbReference>
<evidence type="ECO:0000256" key="2">
    <source>
        <dbReference type="ARBA" id="ARBA00022475"/>
    </source>
</evidence>
<dbReference type="PANTHER" id="PTHR42770:SF7">
    <property type="entry name" value="MEMBRANE PROTEIN"/>
    <property type="match status" value="1"/>
</dbReference>
<dbReference type="Gene3D" id="1.20.1740.10">
    <property type="entry name" value="Amino acid/polyamine transporter I"/>
    <property type="match status" value="1"/>
</dbReference>
<dbReference type="InterPro" id="IPR011992">
    <property type="entry name" value="EF-hand-dom_pair"/>
</dbReference>
<feature type="transmembrane region" description="Helical" evidence="6">
    <location>
        <begin position="374"/>
        <end position="393"/>
    </location>
</feature>
<protein>
    <recommendedName>
        <fullName evidence="7">EF-hand domain-containing protein</fullName>
    </recommendedName>
</protein>
<feature type="transmembrane region" description="Helical" evidence="6">
    <location>
        <begin position="298"/>
        <end position="326"/>
    </location>
</feature>
<feature type="transmembrane region" description="Helical" evidence="6">
    <location>
        <begin position="347"/>
        <end position="368"/>
    </location>
</feature>
<evidence type="ECO:0000256" key="5">
    <source>
        <dbReference type="ARBA" id="ARBA00023136"/>
    </source>
</evidence>
<feature type="transmembrane region" description="Helical" evidence="6">
    <location>
        <begin position="173"/>
        <end position="190"/>
    </location>
</feature>
<organism evidence="8">
    <name type="scientific">marine metagenome</name>
    <dbReference type="NCBI Taxonomy" id="408172"/>
    <lineage>
        <taxon>unclassified sequences</taxon>
        <taxon>metagenomes</taxon>
        <taxon>ecological metagenomes</taxon>
    </lineage>
</organism>
<keyword evidence="4 6" id="KW-1133">Transmembrane helix</keyword>
<dbReference type="Pfam" id="PF13520">
    <property type="entry name" value="AA_permease_2"/>
    <property type="match status" value="1"/>
</dbReference>